<keyword evidence="6" id="KW-0732">Signal</keyword>
<feature type="chain" id="PRO_5043398450" description="Protein TonB" evidence="6">
    <location>
        <begin position="21"/>
        <end position="129"/>
    </location>
</feature>
<protein>
    <recommendedName>
        <fullName evidence="5">Protein TonB</fullName>
    </recommendedName>
</protein>
<dbReference type="GO" id="GO:0031992">
    <property type="term" value="F:energy transducer activity"/>
    <property type="evidence" value="ECO:0007669"/>
    <property type="project" value="InterPro"/>
</dbReference>
<dbReference type="Proteomes" id="UP001225042">
    <property type="component" value="Unassembled WGS sequence"/>
</dbReference>
<keyword evidence="5" id="KW-0653">Protein transport</keyword>
<comment type="subcellular location">
    <subcellularLocation>
        <location evidence="5">Cell inner membrane</location>
        <topology evidence="5">Single-pass membrane protein</topology>
        <orientation evidence="5">Periplasmic side</orientation>
    </subcellularLocation>
    <subcellularLocation>
        <location evidence="1">Membrane</location>
        <topology evidence="1">Single-pass membrane protein</topology>
    </subcellularLocation>
</comment>
<dbReference type="InterPro" id="IPR006260">
    <property type="entry name" value="TonB/TolA_C"/>
</dbReference>
<comment type="similarity">
    <text evidence="5">Belongs to the TonB family.</text>
</comment>
<dbReference type="Gene3D" id="3.30.2420.10">
    <property type="entry name" value="TonB"/>
    <property type="match status" value="1"/>
</dbReference>
<sequence>MKRLTMALTLAMLAPGCAYKQIQSGQEHVTGDIKAAKSSTWDLPYYPVKALAGQIEGVVRASYTVDTKGCAENIKIISAQPADVFERETIRAMNKWCGMEPTSLPKIITITFRLNGGASMEEVPLTLDK</sequence>
<proteinExistence type="inferred from homology"/>
<comment type="function">
    <text evidence="5">Interacts with outer membrane receptor proteins that carry out high-affinity binding and energy dependent uptake into the periplasmic space of specific substrates. It could act to transduce energy from the cytoplasmic membrane to specific energy-requiring processes in the outer membrane, resulting in the release into the periplasm of ligands bound by these outer membrane proteins.</text>
</comment>
<dbReference type="AlphaFoldDB" id="A0AAW8H614"/>
<organism evidence="8 9">
    <name type="scientific">Enterobacter soli</name>
    <dbReference type="NCBI Taxonomy" id="885040"/>
    <lineage>
        <taxon>Bacteria</taxon>
        <taxon>Pseudomonadati</taxon>
        <taxon>Pseudomonadota</taxon>
        <taxon>Gammaproteobacteria</taxon>
        <taxon>Enterobacterales</taxon>
        <taxon>Enterobacteriaceae</taxon>
        <taxon>Enterobacter</taxon>
    </lineage>
</organism>
<dbReference type="PROSITE" id="PS52015">
    <property type="entry name" value="TONB_CTD"/>
    <property type="match status" value="1"/>
</dbReference>
<evidence type="ECO:0000259" key="7">
    <source>
        <dbReference type="PROSITE" id="PS52015"/>
    </source>
</evidence>
<keyword evidence="5" id="KW-0997">Cell inner membrane</keyword>
<name>A0AAW8H614_9ENTR</name>
<dbReference type="GO" id="GO:0055085">
    <property type="term" value="P:transmembrane transport"/>
    <property type="evidence" value="ECO:0007669"/>
    <property type="project" value="InterPro"/>
</dbReference>
<evidence type="ECO:0000256" key="2">
    <source>
        <dbReference type="ARBA" id="ARBA00022692"/>
    </source>
</evidence>
<keyword evidence="9" id="KW-1185">Reference proteome</keyword>
<reference evidence="8 9" key="1">
    <citation type="submission" date="2023-08" db="EMBL/GenBank/DDBJ databases">
        <authorList>
            <person name="Dale J."/>
        </authorList>
    </citation>
    <scope>NUCLEOTIDE SEQUENCE [LARGE SCALE GENOMIC DNA]</scope>
    <source>
        <strain evidence="8 9">2023EL-00788</strain>
    </source>
</reference>
<dbReference type="PRINTS" id="PR01374">
    <property type="entry name" value="TONBPROTEIN"/>
</dbReference>
<feature type="domain" description="TonB C-terminal" evidence="7">
    <location>
        <begin position="31"/>
        <end position="121"/>
    </location>
</feature>
<dbReference type="InterPro" id="IPR003538">
    <property type="entry name" value="TonB"/>
</dbReference>
<dbReference type="GO" id="GO:0030288">
    <property type="term" value="C:outer membrane-bounded periplasmic space"/>
    <property type="evidence" value="ECO:0007669"/>
    <property type="project" value="InterPro"/>
</dbReference>
<evidence type="ECO:0000313" key="9">
    <source>
        <dbReference type="Proteomes" id="UP001225042"/>
    </source>
</evidence>
<keyword evidence="4" id="KW-0472">Membrane</keyword>
<feature type="signal peptide" evidence="6">
    <location>
        <begin position="1"/>
        <end position="20"/>
    </location>
</feature>
<evidence type="ECO:0000256" key="4">
    <source>
        <dbReference type="ARBA" id="ARBA00023136"/>
    </source>
</evidence>
<accession>A0AAW8H614</accession>
<keyword evidence="5" id="KW-0735">Signal-anchor</keyword>
<keyword evidence="5" id="KW-1003">Cell membrane</keyword>
<evidence type="ECO:0000256" key="6">
    <source>
        <dbReference type="SAM" id="SignalP"/>
    </source>
</evidence>
<evidence type="ECO:0000256" key="1">
    <source>
        <dbReference type="ARBA" id="ARBA00004167"/>
    </source>
</evidence>
<dbReference type="GO" id="GO:0015891">
    <property type="term" value="P:siderophore transport"/>
    <property type="evidence" value="ECO:0007669"/>
    <property type="project" value="InterPro"/>
</dbReference>
<gene>
    <name evidence="8" type="ORF">RBJ67_04300</name>
</gene>
<dbReference type="InterPro" id="IPR037682">
    <property type="entry name" value="TonB_C"/>
</dbReference>
<dbReference type="NCBIfam" id="TIGR01352">
    <property type="entry name" value="tonB_Cterm"/>
    <property type="match status" value="1"/>
</dbReference>
<evidence type="ECO:0000313" key="8">
    <source>
        <dbReference type="EMBL" id="MDQ2255364.1"/>
    </source>
</evidence>
<evidence type="ECO:0000256" key="5">
    <source>
        <dbReference type="RuleBase" id="RU362123"/>
    </source>
</evidence>
<keyword evidence="2" id="KW-0812">Transmembrane</keyword>
<keyword evidence="5" id="KW-0813">Transport</keyword>
<keyword evidence="3" id="KW-1133">Transmembrane helix</keyword>
<dbReference type="GO" id="GO:0005886">
    <property type="term" value="C:plasma membrane"/>
    <property type="evidence" value="ECO:0007669"/>
    <property type="project" value="UniProtKB-SubCell"/>
</dbReference>
<dbReference type="Pfam" id="PF03544">
    <property type="entry name" value="TonB_C"/>
    <property type="match status" value="1"/>
</dbReference>
<comment type="caution">
    <text evidence="8">The sequence shown here is derived from an EMBL/GenBank/DDBJ whole genome shotgun (WGS) entry which is preliminary data.</text>
</comment>
<dbReference type="EMBL" id="JAVDKS010000001">
    <property type="protein sequence ID" value="MDQ2255364.1"/>
    <property type="molecule type" value="Genomic_DNA"/>
</dbReference>
<evidence type="ECO:0000256" key="3">
    <source>
        <dbReference type="ARBA" id="ARBA00022989"/>
    </source>
</evidence>
<dbReference type="GO" id="GO:0015031">
    <property type="term" value="P:protein transport"/>
    <property type="evidence" value="ECO:0007669"/>
    <property type="project" value="UniProtKB-UniRule"/>
</dbReference>
<dbReference type="RefSeq" id="WP_306684035.1">
    <property type="nucleotide sequence ID" value="NZ_JAVDKR010000008.1"/>
</dbReference>
<dbReference type="SUPFAM" id="SSF74653">
    <property type="entry name" value="TolA/TonB C-terminal domain"/>
    <property type="match status" value="1"/>
</dbReference>